<proteinExistence type="predicted"/>
<dbReference type="GO" id="GO:0016887">
    <property type="term" value="F:ATP hydrolysis activity"/>
    <property type="evidence" value="ECO:0007669"/>
    <property type="project" value="InterPro"/>
</dbReference>
<dbReference type="Proteomes" id="UP000316167">
    <property type="component" value="Unassembled WGS sequence"/>
</dbReference>
<gene>
    <name evidence="4" type="ORF">IQ13_1059</name>
</gene>
<dbReference type="SMART" id="SM00382">
    <property type="entry name" value="AAA"/>
    <property type="match status" value="1"/>
</dbReference>
<evidence type="ECO:0000313" key="5">
    <source>
        <dbReference type="Proteomes" id="UP000316167"/>
    </source>
</evidence>
<dbReference type="Pfam" id="PF00004">
    <property type="entry name" value="AAA"/>
    <property type="match status" value="1"/>
</dbReference>
<dbReference type="EMBL" id="VLLE01000002">
    <property type="protein sequence ID" value="TWI85890.1"/>
    <property type="molecule type" value="Genomic_DNA"/>
</dbReference>
<dbReference type="InterPro" id="IPR044539">
    <property type="entry name" value="Pch2-like"/>
</dbReference>
<dbReference type="RefSeq" id="WP_158637317.1">
    <property type="nucleotide sequence ID" value="NZ_VLLE01000002.1"/>
</dbReference>
<dbReference type="PANTHER" id="PTHR45991">
    <property type="entry name" value="PACHYTENE CHECKPOINT PROTEIN 2"/>
    <property type="match status" value="1"/>
</dbReference>
<name>A0A562SZ42_9BACT</name>
<evidence type="ECO:0000256" key="1">
    <source>
        <dbReference type="ARBA" id="ARBA00022741"/>
    </source>
</evidence>
<dbReference type="OrthoDB" id="7438987at2"/>
<keyword evidence="2" id="KW-0067">ATP-binding</keyword>
<feature type="domain" description="AAA+ ATPase" evidence="3">
    <location>
        <begin position="56"/>
        <end position="206"/>
    </location>
</feature>
<sequence>MQDKGILDLRNLPNDEFEELWKRIVLPDNIKTQLQAQVLLELTLRTQITSKAAVPLHGIILLVGPPGTGKTSIAKGVASAAVSALNNAKVKFIEVEPHNLSSSALGKSQREIRRFLEDVITEHAKQGPLIVLLDEVETLVSDRSKMSMEANPVDVHRATDAMLAGLDNLAARFPQLLFIATSNFEGALDPAFISRADLVLRIDKPTREACEEILKDTLTAFSEKWKEIKKLMTDPKFQKVVEEAEGLDGRQIRKAVIGALTLSIDTVLNPNLLTNQMLLKSLKQAKTIKL</sequence>
<protein>
    <submittedName>
        <fullName evidence="4">ATPase family protein associated with various cellular activities (AAA)</fullName>
    </submittedName>
</protein>
<keyword evidence="1" id="KW-0547">Nucleotide-binding</keyword>
<accession>A0A562SZ42</accession>
<dbReference type="SUPFAM" id="SSF52540">
    <property type="entry name" value="P-loop containing nucleoside triphosphate hydrolases"/>
    <property type="match status" value="1"/>
</dbReference>
<dbReference type="InterPro" id="IPR003959">
    <property type="entry name" value="ATPase_AAA_core"/>
</dbReference>
<dbReference type="GO" id="GO:0005694">
    <property type="term" value="C:chromosome"/>
    <property type="evidence" value="ECO:0007669"/>
    <property type="project" value="TreeGrafter"/>
</dbReference>
<dbReference type="Gene3D" id="3.40.50.300">
    <property type="entry name" value="P-loop containing nucleotide triphosphate hydrolases"/>
    <property type="match status" value="1"/>
</dbReference>
<keyword evidence="5" id="KW-1185">Reference proteome</keyword>
<dbReference type="GO" id="GO:0005524">
    <property type="term" value="F:ATP binding"/>
    <property type="evidence" value="ECO:0007669"/>
    <property type="project" value="UniProtKB-KW"/>
</dbReference>
<dbReference type="InterPro" id="IPR027417">
    <property type="entry name" value="P-loop_NTPase"/>
</dbReference>
<reference evidence="4 5" key="1">
    <citation type="journal article" date="2015" name="Stand. Genomic Sci.">
        <title>Genomic Encyclopedia of Bacterial and Archaeal Type Strains, Phase III: the genomes of soil and plant-associated and newly described type strains.</title>
        <authorList>
            <person name="Whitman W.B."/>
            <person name="Woyke T."/>
            <person name="Klenk H.P."/>
            <person name="Zhou Y."/>
            <person name="Lilburn T.G."/>
            <person name="Beck B.J."/>
            <person name="De Vos P."/>
            <person name="Vandamme P."/>
            <person name="Eisen J.A."/>
            <person name="Garrity G."/>
            <person name="Hugenholtz P."/>
            <person name="Kyrpides N.C."/>
        </authorList>
    </citation>
    <scope>NUCLEOTIDE SEQUENCE [LARGE SCALE GENOMIC DNA]</scope>
    <source>
        <strain evidence="4 5">CGMCC 1.7271</strain>
    </source>
</reference>
<dbReference type="AlphaFoldDB" id="A0A562SZ42"/>
<evidence type="ECO:0000259" key="3">
    <source>
        <dbReference type="SMART" id="SM00382"/>
    </source>
</evidence>
<evidence type="ECO:0000256" key="2">
    <source>
        <dbReference type="ARBA" id="ARBA00022840"/>
    </source>
</evidence>
<evidence type="ECO:0000313" key="4">
    <source>
        <dbReference type="EMBL" id="TWI85890.1"/>
    </source>
</evidence>
<dbReference type="PANTHER" id="PTHR45991:SF1">
    <property type="entry name" value="PACHYTENE CHECKPOINT PROTEIN 2 HOMOLOG"/>
    <property type="match status" value="1"/>
</dbReference>
<comment type="caution">
    <text evidence="4">The sequence shown here is derived from an EMBL/GenBank/DDBJ whole genome shotgun (WGS) entry which is preliminary data.</text>
</comment>
<organism evidence="4 5">
    <name type="scientific">Lacibacter cauensis</name>
    <dbReference type="NCBI Taxonomy" id="510947"/>
    <lineage>
        <taxon>Bacteria</taxon>
        <taxon>Pseudomonadati</taxon>
        <taxon>Bacteroidota</taxon>
        <taxon>Chitinophagia</taxon>
        <taxon>Chitinophagales</taxon>
        <taxon>Chitinophagaceae</taxon>
        <taxon>Lacibacter</taxon>
    </lineage>
</organism>
<dbReference type="InterPro" id="IPR003593">
    <property type="entry name" value="AAA+_ATPase"/>
</dbReference>